<dbReference type="PATRIC" id="fig|1276258.3.peg.138"/>
<gene>
    <name evidence="1" type="ORF">SAPIS_v1c01430</name>
</gene>
<dbReference type="KEGG" id="sapi:SAPIS_v1c01430"/>
<proteinExistence type="predicted"/>
<dbReference type="AlphaFoldDB" id="V5RHJ1"/>
<protein>
    <submittedName>
        <fullName evidence="1">Uncharacterized protein</fullName>
    </submittedName>
</protein>
<dbReference type="HOGENOM" id="CLU_1165241_0_0_14"/>
<dbReference type="Proteomes" id="UP000018550">
    <property type="component" value="Chromosome"/>
</dbReference>
<evidence type="ECO:0000313" key="2">
    <source>
        <dbReference type="Proteomes" id="UP000018550"/>
    </source>
</evidence>
<dbReference type="OrthoDB" id="388703at2"/>
<evidence type="ECO:0000313" key="1">
    <source>
        <dbReference type="EMBL" id="AHB35989.1"/>
    </source>
</evidence>
<dbReference type="EMBL" id="CP006682">
    <property type="protein sequence ID" value="AHB35989.1"/>
    <property type="molecule type" value="Genomic_DNA"/>
</dbReference>
<dbReference type="RefSeq" id="WP_023788923.1">
    <property type="nucleotide sequence ID" value="NC_022998.1"/>
</dbReference>
<organism evidence="1 2">
    <name type="scientific">Spiroplasma apis B31</name>
    <dbReference type="NCBI Taxonomy" id="1276258"/>
    <lineage>
        <taxon>Bacteria</taxon>
        <taxon>Bacillati</taxon>
        <taxon>Mycoplasmatota</taxon>
        <taxon>Mollicutes</taxon>
        <taxon>Entomoplasmatales</taxon>
        <taxon>Spiroplasmataceae</taxon>
        <taxon>Spiroplasma</taxon>
    </lineage>
</organism>
<sequence length="241" mass="29341">MFLRANMDVDYFFKRVKWIKYLDEDNISRKSKFYVKRISKKINDKTTFAQFKYWVLWRWVNKNFELSEHFVNQVKRNIKKLDLTLSSKEERFLDDLDELIFNSWRPLKLVPVKFELEKKEKINLLQTSVNVHHLFEETSEKKLKMIGKFDVYFSNKKVYLTSNKQVSVFDISYKDIVDVIPKSYGTIIKTKEKSYLFRGKNRLLTYVLLQRMIPDLGLNIQKIQNLYEYFDYWNSFLARIN</sequence>
<name>V5RHJ1_SPIAP</name>
<keyword evidence="2" id="KW-1185">Reference proteome</keyword>
<reference evidence="1 2" key="1">
    <citation type="journal article" date="2014" name="Genome Announc.">
        <title>Complete Genome Sequence of Spiroplasma apis B31T (ATCC 33834), a Bacterium Associated with May Disease of Honeybees (Apis mellifera).</title>
        <authorList>
            <person name="Ku C."/>
            <person name="Lo W.S."/>
            <person name="Chen L.L."/>
            <person name="Kuo C.H."/>
        </authorList>
    </citation>
    <scope>NUCLEOTIDE SEQUENCE [LARGE SCALE GENOMIC DNA]</scope>
    <source>
        <strain evidence="1">B31</strain>
    </source>
</reference>
<dbReference type="STRING" id="1276258.SAPIS_v1c01430"/>
<accession>V5RHJ1</accession>